<dbReference type="GO" id="GO:0004222">
    <property type="term" value="F:metalloendopeptidase activity"/>
    <property type="evidence" value="ECO:0007669"/>
    <property type="project" value="InterPro"/>
</dbReference>
<evidence type="ECO:0000256" key="8">
    <source>
        <dbReference type="PROSITE-ProRule" id="PRU00276"/>
    </source>
</evidence>
<comment type="caution">
    <text evidence="8">Lacks conserved residue(s) required for the propagation of feature annotation.</text>
</comment>
<feature type="active site" evidence="8">
    <location>
        <position position="80"/>
    </location>
</feature>
<reference evidence="10 11" key="1">
    <citation type="submission" date="2024-04" db="EMBL/GenBank/DDBJ databases">
        <authorList>
            <person name="Rising A."/>
            <person name="Reimegard J."/>
            <person name="Sonavane S."/>
            <person name="Akerstrom W."/>
            <person name="Nylinder S."/>
            <person name="Hedman E."/>
            <person name="Kallberg Y."/>
        </authorList>
    </citation>
    <scope>NUCLEOTIDE SEQUENCE [LARGE SCALE GENOMIC DNA]</scope>
</reference>
<gene>
    <name evidence="10" type="ORF">LARSCL_LOCUS20729</name>
</gene>
<dbReference type="SUPFAM" id="SSF55486">
    <property type="entry name" value="Metalloproteases ('zincins'), catalytic domain"/>
    <property type="match status" value="1"/>
</dbReference>
<dbReference type="GO" id="GO:0006509">
    <property type="term" value="P:membrane protein ectodomain proteolysis"/>
    <property type="evidence" value="ECO:0007669"/>
    <property type="project" value="TreeGrafter"/>
</dbReference>
<dbReference type="InterPro" id="IPR041645">
    <property type="entry name" value="ADAMTS_CR_2"/>
</dbReference>
<dbReference type="PANTHER" id="PTHR11905">
    <property type="entry name" value="ADAM A DISINTEGRIN AND METALLOPROTEASE DOMAIN"/>
    <property type="match status" value="1"/>
</dbReference>
<keyword evidence="5" id="KW-0482">Metalloprotease</keyword>
<dbReference type="GO" id="GO:0046872">
    <property type="term" value="F:metal ion binding"/>
    <property type="evidence" value="ECO:0007669"/>
    <property type="project" value="UniProtKB-KW"/>
</dbReference>
<dbReference type="InterPro" id="IPR024079">
    <property type="entry name" value="MetalloPept_cat_dom_sf"/>
</dbReference>
<dbReference type="Pfam" id="PF01421">
    <property type="entry name" value="Reprolysin"/>
    <property type="match status" value="1"/>
</dbReference>
<evidence type="ECO:0000313" key="11">
    <source>
        <dbReference type="Proteomes" id="UP001497382"/>
    </source>
</evidence>
<evidence type="ECO:0000256" key="3">
    <source>
        <dbReference type="ARBA" id="ARBA00022801"/>
    </source>
</evidence>
<evidence type="ECO:0000256" key="2">
    <source>
        <dbReference type="ARBA" id="ARBA00022723"/>
    </source>
</evidence>
<protein>
    <recommendedName>
        <fullName evidence="9">Peptidase M12B domain-containing protein</fullName>
    </recommendedName>
</protein>
<proteinExistence type="predicted"/>
<name>A0AAV2BPC6_9ARAC</name>
<dbReference type="Pfam" id="PF17771">
    <property type="entry name" value="ADAMTS_CR_2"/>
    <property type="match status" value="1"/>
</dbReference>
<dbReference type="Gene3D" id="3.40.390.10">
    <property type="entry name" value="Collagenase (Catalytic Domain)"/>
    <property type="match status" value="1"/>
</dbReference>
<keyword evidence="3" id="KW-0378">Hydrolase</keyword>
<evidence type="ECO:0000256" key="1">
    <source>
        <dbReference type="ARBA" id="ARBA00022670"/>
    </source>
</evidence>
<evidence type="ECO:0000256" key="5">
    <source>
        <dbReference type="ARBA" id="ARBA00023049"/>
    </source>
</evidence>
<dbReference type="AlphaFoldDB" id="A0AAV2BPC6"/>
<keyword evidence="6" id="KW-1015">Disulfide bond</keyword>
<keyword evidence="1" id="KW-0645">Protease</keyword>
<sequence length="282" mass="30740">MAKHMFSVRRQLPAHDLALLLTKLDMCSLDESSGECNSSTIGIAYVGGACQIDQLYRMALNVGIVEDNGGFSGILGAAHEIAHLLGASHDGFPPSAHLGGPGASGCSSEGGYIMSLKKSDIRRFQWSQCSIEQFHYFLSTTQATCLFNNPGGNLLSESNWPGQLLSLDEQCKRDGGTSACQRDSRVCSRLHCYRATGHCYAGRPAAEGSPCGQNRICRNGDCVANATSKPTDNSFHFKTACRDDNSKMTAGLSCRQFLQRYSFACKSRFTIKNCCYSYRRFC</sequence>
<feature type="binding site" evidence="8">
    <location>
        <position position="79"/>
    </location>
    <ligand>
        <name>Zn(2+)</name>
        <dbReference type="ChEBI" id="CHEBI:29105"/>
        <note>catalytic</note>
    </ligand>
</feature>
<evidence type="ECO:0000313" key="10">
    <source>
        <dbReference type="EMBL" id="CAL1298151.1"/>
    </source>
</evidence>
<feature type="domain" description="Peptidase M12B" evidence="9">
    <location>
        <begin position="1"/>
        <end position="150"/>
    </location>
</feature>
<evidence type="ECO:0000256" key="6">
    <source>
        <dbReference type="ARBA" id="ARBA00023157"/>
    </source>
</evidence>
<evidence type="ECO:0000256" key="4">
    <source>
        <dbReference type="ARBA" id="ARBA00022833"/>
    </source>
</evidence>
<accession>A0AAV2BPC6</accession>
<feature type="binding site" evidence="8">
    <location>
        <position position="89"/>
    </location>
    <ligand>
        <name>Zn(2+)</name>
        <dbReference type="ChEBI" id="CHEBI:29105"/>
        <note>catalytic</note>
    </ligand>
</feature>
<dbReference type="Gene3D" id="3.40.1620.60">
    <property type="match status" value="1"/>
</dbReference>
<keyword evidence="7" id="KW-0325">Glycoprotein</keyword>
<organism evidence="10 11">
    <name type="scientific">Larinioides sclopetarius</name>
    <dbReference type="NCBI Taxonomy" id="280406"/>
    <lineage>
        <taxon>Eukaryota</taxon>
        <taxon>Metazoa</taxon>
        <taxon>Ecdysozoa</taxon>
        <taxon>Arthropoda</taxon>
        <taxon>Chelicerata</taxon>
        <taxon>Arachnida</taxon>
        <taxon>Araneae</taxon>
        <taxon>Araneomorphae</taxon>
        <taxon>Entelegynae</taxon>
        <taxon>Araneoidea</taxon>
        <taxon>Araneidae</taxon>
        <taxon>Larinioides</taxon>
    </lineage>
</organism>
<dbReference type="Proteomes" id="UP001497382">
    <property type="component" value="Unassembled WGS sequence"/>
</dbReference>
<evidence type="ECO:0000259" key="9">
    <source>
        <dbReference type="PROSITE" id="PS50215"/>
    </source>
</evidence>
<dbReference type="EMBL" id="CAXIEN010000455">
    <property type="protein sequence ID" value="CAL1298151.1"/>
    <property type="molecule type" value="Genomic_DNA"/>
</dbReference>
<feature type="binding site" evidence="8">
    <location>
        <position position="83"/>
    </location>
    <ligand>
        <name>Zn(2+)</name>
        <dbReference type="ChEBI" id="CHEBI:29105"/>
        <note>catalytic</note>
    </ligand>
</feature>
<keyword evidence="2 8" id="KW-0479">Metal-binding</keyword>
<dbReference type="PANTHER" id="PTHR11905:SF249">
    <property type="entry name" value="SOL NARAE, ISOFORM C"/>
    <property type="match status" value="1"/>
</dbReference>
<evidence type="ECO:0000256" key="7">
    <source>
        <dbReference type="ARBA" id="ARBA00023180"/>
    </source>
</evidence>
<dbReference type="InterPro" id="IPR001590">
    <property type="entry name" value="Peptidase_M12B"/>
</dbReference>
<comment type="caution">
    <text evidence="10">The sequence shown here is derived from an EMBL/GenBank/DDBJ whole genome shotgun (WGS) entry which is preliminary data.</text>
</comment>
<keyword evidence="4 8" id="KW-0862">Zinc</keyword>
<dbReference type="PROSITE" id="PS50215">
    <property type="entry name" value="ADAM_MEPRO"/>
    <property type="match status" value="1"/>
</dbReference>
<keyword evidence="11" id="KW-1185">Reference proteome</keyword>